<feature type="compositionally biased region" description="Pro residues" evidence="1">
    <location>
        <begin position="232"/>
        <end position="284"/>
    </location>
</feature>
<dbReference type="PRINTS" id="PR01217">
    <property type="entry name" value="PRICHEXTENSN"/>
</dbReference>
<feature type="compositionally biased region" description="Basic and acidic residues" evidence="1">
    <location>
        <begin position="14"/>
        <end position="31"/>
    </location>
</feature>
<sequence length="308" mass="32332">MTVAQEAPTRSGSRRSEPRRSDARGRGDAGRGSRRGAAAGDTRLSRRARMESERATRSKAAQRALDRRRKRMATTPATRGGLSLAGVSFRERLQHTPFVVPVIALLVLGLGLSLWLSTKAAQDSYRLGIERAENQALIDQRDALKRDYESGNSAPELSREATRLGMIPAQNPARMIVDDPRRPRIVGKPAPASGKPMVDLNPQPTPDPTEKIDPKQVDDSIGLGGSAAAAPANPPAPAPSGQPAPPSPSGQPAPPSPSGQPAPPVNTLPPTPGAGQAPPSPDPRSPAQQSPAPRPTTPVPAPNVVPRT</sequence>
<evidence type="ECO:0000313" key="3">
    <source>
        <dbReference type="EMBL" id="GAC84391.1"/>
    </source>
</evidence>
<name>A0ABQ0ILE7_9ACTN</name>
<protein>
    <recommendedName>
        <fullName evidence="5">Cell division protein FtsL</fullName>
    </recommendedName>
</protein>
<proteinExistence type="predicted"/>
<evidence type="ECO:0000256" key="2">
    <source>
        <dbReference type="SAM" id="Phobius"/>
    </source>
</evidence>
<feature type="compositionally biased region" description="Basic and acidic residues" evidence="1">
    <location>
        <begin position="208"/>
        <end position="218"/>
    </location>
</feature>
<evidence type="ECO:0000313" key="4">
    <source>
        <dbReference type="Proteomes" id="UP000035021"/>
    </source>
</evidence>
<reference evidence="3 4" key="1">
    <citation type="submission" date="2013-02" db="EMBL/GenBank/DDBJ databases">
        <title>Whole genome shotgun sequence of Gordonia paraffinivorans NBRC 108238.</title>
        <authorList>
            <person name="Isaki-Nakamura S."/>
            <person name="Hosoyama A."/>
            <person name="Tsuchikane K."/>
            <person name="Ando Y."/>
            <person name="Baba S."/>
            <person name="Ohji S."/>
            <person name="Hamada M."/>
            <person name="Tamura T."/>
            <person name="Yamazoe A."/>
            <person name="Yamazaki S."/>
            <person name="Fujita N."/>
        </authorList>
    </citation>
    <scope>NUCLEOTIDE SEQUENCE [LARGE SCALE GENOMIC DNA]</scope>
    <source>
        <strain evidence="3 4">NBRC 108238</strain>
    </source>
</reference>
<gene>
    <name evidence="3" type="ORF">GP2_022_00070</name>
</gene>
<organism evidence="3 4">
    <name type="scientific">Gordonia paraffinivorans NBRC 108238</name>
    <dbReference type="NCBI Taxonomy" id="1223543"/>
    <lineage>
        <taxon>Bacteria</taxon>
        <taxon>Bacillati</taxon>
        <taxon>Actinomycetota</taxon>
        <taxon>Actinomycetes</taxon>
        <taxon>Mycobacteriales</taxon>
        <taxon>Gordoniaceae</taxon>
        <taxon>Gordonia</taxon>
    </lineage>
</organism>
<keyword evidence="4" id="KW-1185">Reference proteome</keyword>
<comment type="caution">
    <text evidence="3">The sequence shown here is derived from an EMBL/GenBank/DDBJ whole genome shotgun (WGS) entry which is preliminary data.</text>
</comment>
<keyword evidence="2" id="KW-0812">Transmembrane</keyword>
<feature type="region of interest" description="Disordered" evidence="1">
    <location>
        <begin position="1"/>
        <end position="80"/>
    </location>
</feature>
<dbReference type="RefSeq" id="WP_006900625.1">
    <property type="nucleotide sequence ID" value="NZ_BAOQ01000022.1"/>
</dbReference>
<accession>A0ABQ0ILE7</accession>
<feature type="region of interest" description="Disordered" evidence="1">
    <location>
        <begin position="147"/>
        <end position="308"/>
    </location>
</feature>
<keyword evidence="2" id="KW-1133">Transmembrane helix</keyword>
<dbReference type="EMBL" id="BAOQ01000022">
    <property type="protein sequence ID" value="GAC84391.1"/>
    <property type="molecule type" value="Genomic_DNA"/>
</dbReference>
<dbReference type="Proteomes" id="UP000035021">
    <property type="component" value="Unassembled WGS sequence"/>
</dbReference>
<feature type="transmembrane region" description="Helical" evidence="2">
    <location>
        <begin position="98"/>
        <end position="116"/>
    </location>
</feature>
<evidence type="ECO:0000256" key="1">
    <source>
        <dbReference type="SAM" id="MobiDB-lite"/>
    </source>
</evidence>
<keyword evidence="2" id="KW-0472">Membrane</keyword>
<feature type="compositionally biased region" description="Pro residues" evidence="1">
    <location>
        <begin position="292"/>
        <end position="308"/>
    </location>
</feature>
<evidence type="ECO:0008006" key="5">
    <source>
        <dbReference type="Google" id="ProtNLM"/>
    </source>
</evidence>